<dbReference type="Proteomes" id="UP001642409">
    <property type="component" value="Unassembled WGS sequence"/>
</dbReference>
<name>A0AA86QX67_9EUKA</name>
<reference evidence="1" key="1">
    <citation type="submission" date="2023-06" db="EMBL/GenBank/DDBJ databases">
        <authorList>
            <person name="Kurt Z."/>
        </authorList>
    </citation>
    <scope>NUCLEOTIDE SEQUENCE</scope>
</reference>
<organism evidence="1">
    <name type="scientific">Hexamita inflata</name>
    <dbReference type="NCBI Taxonomy" id="28002"/>
    <lineage>
        <taxon>Eukaryota</taxon>
        <taxon>Metamonada</taxon>
        <taxon>Diplomonadida</taxon>
        <taxon>Hexamitidae</taxon>
        <taxon>Hexamitinae</taxon>
        <taxon>Hexamita</taxon>
    </lineage>
</organism>
<dbReference type="AlphaFoldDB" id="A0AA86QX67"/>
<comment type="caution">
    <text evidence="1">The sequence shown here is derived from an EMBL/GenBank/DDBJ whole genome shotgun (WGS) entry which is preliminary data.</text>
</comment>
<gene>
    <name evidence="2" type="ORF">HINF_LOCUS34119</name>
    <name evidence="1" type="ORF">HINF_LOCUS50546</name>
</gene>
<dbReference type="EMBL" id="CATOUU010000960">
    <property type="protein sequence ID" value="CAI9962901.1"/>
    <property type="molecule type" value="Genomic_DNA"/>
</dbReference>
<proteinExistence type="predicted"/>
<evidence type="ECO:0000313" key="2">
    <source>
        <dbReference type="EMBL" id="CAL6031675.1"/>
    </source>
</evidence>
<evidence type="ECO:0000313" key="1">
    <source>
        <dbReference type="EMBL" id="CAI9962901.1"/>
    </source>
</evidence>
<dbReference type="EMBL" id="CAXDID020000120">
    <property type="protein sequence ID" value="CAL6031675.1"/>
    <property type="molecule type" value="Genomic_DNA"/>
</dbReference>
<keyword evidence="3" id="KW-1185">Reference proteome</keyword>
<evidence type="ECO:0000313" key="3">
    <source>
        <dbReference type="Proteomes" id="UP001642409"/>
    </source>
</evidence>
<reference evidence="2 3" key="2">
    <citation type="submission" date="2024-07" db="EMBL/GenBank/DDBJ databases">
        <authorList>
            <person name="Akdeniz Z."/>
        </authorList>
    </citation>
    <scope>NUCLEOTIDE SEQUENCE [LARGE SCALE GENOMIC DNA]</scope>
</reference>
<accession>A0AA86QX67</accession>
<sequence length="120" mass="14252">MEKFDKLRAQYNCIHSFTQIEKHKNFNNIHKYGDKCFEISNQRAPTEQEVLKANKMRHIEGPNLYLKQIQNKNKRATIKTTFNNLKQQINAVIEQAYSNHVQLTSYVVRFFQQFISSVSQ</sequence>
<protein>
    <submittedName>
        <fullName evidence="2">Hypothetical_protein</fullName>
    </submittedName>
</protein>